<evidence type="ECO:0000259" key="2">
    <source>
        <dbReference type="Pfam" id="PF20743"/>
    </source>
</evidence>
<feature type="domain" description="DUF5580" evidence="2">
    <location>
        <begin position="556"/>
        <end position="630"/>
    </location>
</feature>
<dbReference type="SUPFAM" id="SSF47473">
    <property type="entry name" value="EF-hand"/>
    <property type="match status" value="1"/>
</dbReference>
<feature type="compositionally biased region" description="Low complexity" evidence="1">
    <location>
        <begin position="355"/>
        <end position="376"/>
    </location>
</feature>
<dbReference type="SUPFAM" id="SSF101447">
    <property type="entry name" value="Formin homology 2 domain (FH2 domain)"/>
    <property type="match status" value="1"/>
</dbReference>
<evidence type="ECO:0000313" key="4">
    <source>
        <dbReference type="Proteomes" id="UP000663833"/>
    </source>
</evidence>
<feature type="compositionally biased region" description="Polar residues" evidence="1">
    <location>
        <begin position="377"/>
        <end position="386"/>
    </location>
</feature>
<proteinExistence type="predicted"/>
<dbReference type="InterPro" id="IPR011992">
    <property type="entry name" value="EF-hand-dom_pair"/>
</dbReference>
<dbReference type="Pfam" id="PF20743">
    <property type="entry name" value="DUF5580_C"/>
    <property type="match status" value="1"/>
</dbReference>
<feature type="compositionally biased region" description="Polar residues" evidence="1">
    <location>
        <begin position="207"/>
        <end position="216"/>
    </location>
</feature>
<gene>
    <name evidence="3" type="ORF">LUA448_LOCUS24445</name>
</gene>
<dbReference type="EMBL" id="CAJNYD010003252">
    <property type="protein sequence ID" value="CAF3487718.1"/>
    <property type="molecule type" value="Genomic_DNA"/>
</dbReference>
<dbReference type="PANTHER" id="PTHR34830">
    <property type="entry name" value="SIMILAR TO HYPOTHETICAL PROTEIN MGC34837"/>
    <property type="match status" value="1"/>
</dbReference>
<dbReference type="InterPro" id="IPR040774">
    <property type="entry name" value="DUF5580"/>
</dbReference>
<name>A0A818GDH3_9BILA</name>
<sequence length="632" mass="73506">MKEHYTHMNTSYLPIIGYQGAYTAKRMYQQPLAQIPINYATAAIPRYAPFGTDYTPDYSTKIIGSRYVSIPEIASNASKHPSPLLAKNIDPDLAPTKTIQHAHAQDSPQWPQQIKSRFDTTYRTEFINRIRHPDQIAKPIRNLQSSFNQYSVLPPINTEIVNRNNDIPRSNASARTTSTDVQSEKQPFRDQQMKFNESMPNDIPPLNFNNSSQNFYGQPPPPPPPPPPPQQQQQQQQPMIDNIDTYMTQEPVLLTDYEEQRLAEQVSYQLGYSSGVEKLKVFYQELTAYDPNLTRYVHYSTIQLLAAQIGLGLQDDTLRFSMCKFVAPNRPRGFVNYEDMVRYFGRCLAYTNPHQLSQQRNPNSRSSNSNNGSYNRTPSPQKQYQTRIQSSLTNLTDDGERNFDPDERLVRLLLRQNLRSFELNGSIDFDKLYRELKAVDRNQTGVLNRQQIEEVVYKVRIPLQRSLLFQILEKHCRAYLRLYKWEAFFQYLKEQILDTGDSQDQSNQISTQNSPTRNQWLDLIRKEYKETDRLRVVERFIANTEGSRLESHHPTAWFARFLRLANAMYTHRASTNRDHDFQLPRDEARRLFRAYNQVWDLKIDDDKIQIVLNACARGGNTAVDDALKLLAK</sequence>
<comment type="caution">
    <text evidence="3">The sequence shown here is derived from an EMBL/GenBank/DDBJ whole genome shotgun (WGS) entry which is preliminary data.</text>
</comment>
<protein>
    <recommendedName>
        <fullName evidence="2">DUF5580 domain-containing protein</fullName>
    </recommendedName>
</protein>
<evidence type="ECO:0000256" key="1">
    <source>
        <dbReference type="SAM" id="MobiDB-lite"/>
    </source>
</evidence>
<dbReference type="Proteomes" id="UP000663833">
    <property type="component" value="Unassembled WGS sequence"/>
</dbReference>
<dbReference type="AlphaFoldDB" id="A0A818GDH3"/>
<feature type="compositionally biased region" description="Pro residues" evidence="1">
    <location>
        <begin position="218"/>
        <end position="230"/>
    </location>
</feature>
<feature type="compositionally biased region" description="Polar residues" evidence="1">
    <location>
        <begin position="161"/>
        <end position="181"/>
    </location>
</feature>
<reference evidence="3" key="1">
    <citation type="submission" date="2021-02" db="EMBL/GenBank/DDBJ databases">
        <authorList>
            <person name="Nowell W R."/>
        </authorList>
    </citation>
    <scope>NUCLEOTIDE SEQUENCE</scope>
</reference>
<dbReference type="PANTHER" id="PTHR34830:SF1">
    <property type="entry name" value="GENE 12695-RELATED"/>
    <property type="match status" value="1"/>
</dbReference>
<dbReference type="InterPro" id="IPR049247">
    <property type="entry name" value="DUF5580_C"/>
</dbReference>
<feature type="region of interest" description="Disordered" evidence="1">
    <location>
        <begin position="161"/>
        <end position="237"/>
    </location>
</feature>
<feature type="compositionally biased region" description="Basic and acidic residues" evidence="1">
    <location>
        <begin position="182"/>
        <end position="192"/>
    </location>
</feature>
<feature type="region of interest" description="Disordered" evidence="1">
    <location>
        <begin position="354"/>
        <end position="386"/>
    </location>
</feature>
<organism evidence="3 4">
    <name type="scientific">Rotaria socialis</name>
    <dbReference type="NCBI Taxonomy" id="392032"/>
    <lineage>
        <taxon>Eukaryota</taxon>
        <taxon>Metazoa</taxon>
        <taxon>Spiralia</taxon>
        <taxon>Gnathifera</taxon>
        <taxon>Rotifera</taxon>
        <taxon>Eurotatoria</taxon>
        <taxon>Bdelloidea</taxon>
        <taxon>Philodinida</taxon>
        <taxon>Philodinidae</taxon>
        <taxon>Rotaria</taxon>
    </lineage>
</organism>
<evidence type="ECO:0000313" key="3">
    <source>
        <dbReference type="EMBL" id="CAF3487718.1"/>
    </source>
</evidence>
<accession>A0A818GDH3</accession>